<dbReference type="Proteomes" id="UP000309186">
    <property type="component" value="Unassembled WGS sequence"/>
</dbReference>
<dbReference type="RefSeq" id="WP_138483121.1">
    <property type="nucleotide sequence ID" value="NZ_PPSW01000026.1"/>
</dbReference>
<evidence type="ECO:0000313" key="2">
    <source>
        <dbReference type="EMBL" id="TLX46006.1"/>
    </source>
</evidence>
<evidence type="ECO:0000313" key="3">
    <source>
        <dbReference type="Proteomes" id="UP000309186"/>
    </source>
</evidence>
<protein>
    <recommendedName>
        <fullName evidence="4">Lipoprotein</fullName>
    </recommendedName>
</protein>
<feature type="signal peptide" evidence="1">
    <location>
        <begin position="1"/>
        <end position="23"/>
    </location>
</feature>
<organism evidence="2 3">
    <name type="scientific">Pseudoalteromonas phenolica</name>
    <dbReference type="NCBI Taxonomy" id="161398"/>
    <lineage>
        <taxon>Bacteria</taxon>
        <taxon>Pseudomonadati</taxon>
        <taxon>Pseudomonadota</taxon>
        <taxon>Gammaproteobacteria</taxon>
        <taxon>Alteromonadales</taxon>
        <taxon>Pseudoalteromonadaceae</taxon>
        <taxon>Pseudoalteromonas</taxon>
    </lineage>
</organism>
<dbReference type="AlphaFoldDB" id="A0A5R9Q098"/>
<sequence length="60" mass="6206">MTKTIKATLVALVLSGASYGVYAACGDSVCGDNNGKWTCAVETPSGIKICDEDNRCTISC</sequence>
<name>A0A5R9Q098_9GAMM</name>
<gene>
    <name evidence="2" type="ORF">C1E24_15935</name>
</gene>
<evidence type="ECO:0000256" key="1">
    <source>
        <dbReference type="SAM" id="SignalP"/>
    </source>
</evidence>
<comment type="caution">
    <text evidence="2">The sequence shown here is derived from an EMBL/GenBank/DDBJ whole genome shotgun (WGS) entry which is preliminary data.</text>
</comment>
<evidence type="ECO:0008006" key="4">
    <source>
        <dbReference type="Google" id="ProtNLM"/>
    </source>
</evidence>
<accession>A0A5R9Q098</accession>
<keyword evidence="1" id="KW-0732">Signal</keyword>
<reference evidence="2 3" key="1">
    <citation type="submission" date="2018-01" db="EMBL/GenBank/DDBJ databases">
        <title>Co-occurrence of chitin degradation, pigmentation and bioactivity in marine Pseudoalteromonas.</title>
        <authorList>
            <person name="Paulsen S."/>
            <person name="Gram L."/>
            <person name="Machado H."/>
        </authorList>
    </citation>
    <scope>NUCLEOTIDE SEQUENCE [LARGE SCALE GENOMIC DNA]</scope>
    <source>
        <strain evidence="2 3">S3663</strain>
    </source>
</reference>
<dbReference type="EMBL" id="PPSW01000026">
    <property type="protein sequence ID" value="TLX46006.1"/>
    <property type="molecule type" value="Genomic_DNA"/>
</dbReference>
<proteinExistence type="predicted"/>
<feature type="chain" id="PRO_5024386263" description="Lipoprotein" evidence="1">
    <location>
        <begin position="24"/>
        <end position="60"/>
    </location>
</feature>